<dbReference type="InterPro" id="IPR045436">
    <property type="entry name" value="DUF6507"/>
</dbReference>
<dbReference type="Proteomes" id="UP001235720">
    <property type="component" value="Unassembled WGS sequence"/>
</dbReference>
<evidence type="ECO:0000313" key="1">
    <source>
        <dbReference type="EMBL" id="MDM7888778.1"/>
    </source>
</evidence>
<dbReference type="EMBL" id="JAUCMM010000006">
    <property type="protein sequence ID" value="MDM7888778.1"/>
    <property type="molecule type" value="Genomic_DNA"/>
</dbReference>
<dbReference type="Pfam" id="PF20117">
    <property type="entry name" value="DUF6507"/>
    <property type="match status" value="1"/>
</dbReference>
<evidence type="ECO:0000313" key="2">
    <source>
        <dbReference type="Proteomes" id="UP001235720"/>
    </source>
</evidence>
<gene>
    <name evidence="1" type="ORF">QUG98_09970</name>
</gene>
<comment type="caution">
    <text evidence="1">The sequence shown here is derived from an EMBL/GenBank/DDBJ whole genome shotgun (WGS) entry which is preliminary data.</text>
</comment>
<organism evidence="1 2">
    <name type="scientific">Curtobacterium subtropicum</name>
    <dbReference type="NCBI Taxonomy" id="3055138"/>
    <lineage>
        <taxon>Bacteria</taxon>
        <taxon>Bacillati</taxon>
        <taxon>Actinomycetota</taxon>
        <taxon>Actinomycetes</taxon>
        <taxon>Micrococcales</taxon>
        <taxon>Microbacteriaceae</taxon>
        <taxon>Curtobacterium</taxon>
    </lineage>
</organism>
<keyword evidence="2" id="KW-1185">Reference proteome</keyword>
<dbReference type="RefSeq" id="WP_289470378.1">
    <property type="nucleotide sequence ID" value="NZ_JAUCMM010000006.1"/>
</dbReference>
<reference evidence="1 2" key="1">
    <citation type="submission" date="2023-06" db="EMBL/GenBank/DDBJ databases">
        <authorList>
            <person name="Feng G."/>
            <person name="Li J."/>
            <person name="Zhu H."/>
        </authorList>
    </citation>
    <scope>NUCLEOTIDE SEQUENCE [LARGE SCALE GENOMIC DNA]</scope>
    <source>
        <strain evidence="1 2">RHCJP20</strain>
    </source>
</reference>
<sequence length="127" mass="12867">MADGWRVDPAGVEAVLQDVASKTTTMNDALGGSEDGSVQGVATVVQDAATAAQSQVIGAALAGFFEHRQDMLTGIQNRIQASLYGAAGATRAIVEGDDEMGASTAQANAIVASGNGDFSAFDGLFDR</sequence>
<name>A0ABT7TGR2_9MICO</name>
<protein>
    <submittedName>
        <fullName evidence="1">DUF6507 family protein</fullName>
    </submittedName>
</protein>
<accession>A0ABT7TGR2</accession>
<proteinExistence type="predicted"/>